<keyword evidence="3" id="KW-1185">Reference proteome</keyword>
<feature type="compositionally biased region" description="Basic and acidic residues" evidence="1">
    <location>
        <begin position="22"/>
        <end position="42"/>
    </location>
</feature>
<evidence type="ECO:0000313" key="2">
    <source>
        <dbReference type="EMBL" id="TQM79373.1"/>
    </source>
</evidence>
<dbReference type="AlphaFoldDB" id="A0A543J961"/>
<sequence length="194" mass="21171">MNGSPPNRSANGLPVTGGAGPDRLHHGSEDVREARENELPRYRVEVEGHDGGVRRVDHVRAGSMEQALAKVREADWWSSGGPGGFRVVEATEEDPSGEARHRRNARRRHLNTIVEAGLTALGENASAHPDHEFSDVLSDFFTRAVVLPGHFPFPGGNPEVDRLLDTDDVAAVLTRLLTTHLAHHGLEVARTRPE</sequence>
<gene>
    <name evidence="2" type="ORF">FHX81_1679</name>
</gene>
<organism evidence="2 3">
    <name type="scientific">Saccharothrix saharensis</name>
    <dbReference type="NCBI Taxonomy" id="571190"/>
    <lineage>
        <taxon>Bacteria</taxon>
        <taxon>Bacillati</taxon>
        <taxon>Actinomycetota</taxon>
        <taxon>Actinomycetes</taxon>
        <taxon>Pseudonocardiales</taxon>
        <taxon>Pseudonocardiaceae</taxon>
        <taxon>Saccharothrix</taxon>
    </lineage>
</organism>
<feature type="compositionally biased region" description="Polar residues" evidence="1">
    <location>
        <begin position="1"/>
        <end position="10"/>
    </location>
</feature>
<reference evidence="2 3" key="1">
    <citation type="submission" date="2019-06" db="EMBL/GenBank/DDBJ databases">
        <title>Sequencing the genomes of 1000 actinobacteria strains.</title>
        <authorList>
            <person name="Klenk H.-P."/>
        </authorList>
    </citation>
    <scope>NUCLEOTIDE SEQUENCE [LARGE SCALE GENOMIC DNA]</scope>
    <source>
        <strain evidence="2 3">DSM 45456</strain>
    </source>
</reference>
<comment type="caution">
    <text evidence="2">The sequence shown here is derived from an EMBL/GenBank/DDBJ whole genome shotgun (WGS) entry which is preliminary data.</text>
</comment>
<dbReference type="EMBL" id="VFPP01000001">
    <property type="protein sequence ID" value="TQM79373.1"/>
    <property type="molecule type" value="Genomic_DNA"/>
</dbReference>
<protein>
    <submittedName>
        <fullName evidence="2">Uncharacterized protein</fullName>
    </submittedName>
</protein>
<evidence type="ECO:0000256" key="1">
    <source>
        <dbReference type="SAM" id="MobiDB-lite"/>
    </source>
</evidence>
<proteinExistence type="predicted"/>
<accession>A0A543J961</accession>
<dbReference type="RefSeq" id="WP_141976636.1">
    <property type="nucleotide sequence ID" value="NZ_VFPP01000001.1"/>
</dbReference>
<name>A0A543J961_9PSEU</name>
<evidence type="ECO:0000313" key="3">
    <source>
        <dbReference type="Proteomes" id="UP000316628"/>
    </source>
</evidence>
<feature type="region of interest" description="Disordered" evidence="1">
    <location>
        <begin position="1"/>
        <end position="42"/>
    </location>
</feature>
<dbReference type="Proteomes" id="UP000316628">
    <property type="component" value="Unassembled WGS sequence"/>
</dbReference>
<dbReference type="OrthoDB" id="4210192at2"/>